<feature type="domain" description="Transposase IS4-like" evidence="1">
    <location>
        <begin position="23"/>
        <end position="175"/>
    </location>
</feature>
<dbReference type="InterPro" id="IPR002559">
    <property type="entry name" value="Transposase_11"/>
</dbReference>
<dbReference type="GO" id="GO:0004803">
    <property type="term" value="F:transposase activity"/>
    <property type="evidence" value="ECO:0007669"/>
    <property type="project" value="InterPro"/>
</dbReference>
<dbReference type="GO" id="GO:0006313">
    <property type="term" value="P:DNA transposition"/>
    <property type="evidence" value="ECO:0007669"/>
    <property type="project" value="InterPro"/>
</dbReference>
<evidence type="ECO:0000259" key="1">
    <source>
        <dbReference type="Pfam" id="PF01609"/>
    </source>
</evidence>
<dbReference type="AlphaFoldDB" id="A0A6P1KFI8"/>
<evidence type="ECO:0000313" key="2">
    <source>
        <dbReference type="EMBL" id="QHG10416.1"/>
    </source>
</evidence>
<dbReference type="NCBIfam" id="NF033580">
    <property type="entry name" value="transpos_IS5_3"/>
    <property type="match status" value="1"/>
</dbReference>
<sequence length="182" mass="20826">MGAGRAYFDVEWVLHHYKHSYRDGSYIRCHQHASGARAGFDKPIGQCHGGRTTKIHLCCGADGYLLNFKVTEEEIQDSQLAPELIGRVETGKYLITDKGYDSDSIRDKVRGENMTTVVPTCKNAKQPNPNLDSYLYKLRHLVEITFTRLKQFRSMTTKYEKLARNFKSMIYLACLIIQAQVN</sequence>
<dbReference type="Pfam" id="PF01609">
    <property type="entry name" value="DDE_Tnp_1"/>
    <property type="match status" value="1"/>
</dbReference>
<gene>
    <name evidence="2" type="ORF">GSF12_11360</name>
</gene>
<name>A0A6P1KFI8_FAUOS</name>
<accession>A0A6P1KFI8</accession>
<dbReference type="EMBL" id="CP047226">
    <property type="protein sequence ID" value="QHG10416.1"/>
    <property type="molecule type" value="Genomic_DNA"/>
</dbReference>
<protein>
    <submittedName>
        <fullName evidence="2">IS5 family transposase</fullName>
    </submittedName>
</protein>
<dbReference type="PANTHER" id="PTHR30007:SF1">
    <property type="entry name" value="BLR1914 PROTEIN"/>
    <property type="match status" value="1"/>
</dbReference>
<reference evidence="2" key="1">
    <citation type="journal article" date="2020" name="Microbiol. Resour. Announc.">
        <title>Complete Genome Sequence of Moraxella osloensis Strain YV1, Isolated from an Australian Wastewater Treatment Plant.</title>
        <authorList>
            <person name="Batinovic S."/>
            <person name="Rice D.T.F."/>
            <person name="Seviour R.J."/>
            <person name="Petrovski S."/>
        </authorList>
    </citation>
    <scope>NUCLEOTIDE SEQUENCE</scope>
    <source>
        <strain evidence="2">YV1</strain>
    </source>
</reference>
<organism evidence="2">
    <name type="scientific">Faucicola osloensis</name>
    <name type="common">Moraxella osloensis</name>
    <dbReference type="NCBI Taxonomy" id="34062"/>
    <lineage>
        <taxon>Bacteria</taxon>
        <taxon>Pseudomonadati</taxon>
        <taxon>Pseudomonadota</taxon>
        <taxon>Gammaproteobacteria</taxon>
        <taxon>Moraxellales</taxon>
        <taxon>Moraxellaceae</taxon>
        <taxon>Faucicola</taxon>
    </lineage>
</organism>
<dbReference type="PANTHER" id="PTHR30007">
    <property type="entry name" value="PHP DOMAIN PROTEIN"/>
    <property type="match status" value="1"/>
</dbReference>
<dbReference type="GO" id="GO:0003677">
    <property type="term" value="F:DNA binding"/>
    <property type="evidence" value="ECO:0007669"/>
    <property type="project" value="InterPro"/>
</dbReference>
<proteinExistence type="predicted"/>